<organism evidence="2 3">
    <name type="scientific">Saponaria officinalis</name>
    <name type="common">Common soapwort</name>
    <name type="synonym">Lychnis saponaria</name>
    <dbReference type="NCBI Taxonomy" id="3572"/>
    <lineage>
        <taxon>Eukaryota</taxon>
        <taxon>Viridiplantae</taxon>
        <taxon>Streptophyta</taxon>
        <taxon>Embryophyta</taxon>
        <taxon>Tracheophyta</taxon>
        <taxon>Spermatophyta</taxon>
        <taxon>Magnoliopsida</taxon>
        <taxon>eudicotyledons</taxon>
        <taxon>Gunneridae</taxon>
        <taxon>Pentapetalae</taxon>
        <taxon>Caryophyllales</taxon>
        <taxon>Caryophyllaceae</taxon>
        <taxon>Caryophylleae</taxon>
        <taxon>Saponaria</taxon>
    </lineage>
</organism>
<gene>
    <name evidence="2" type="ORF">RND81_11G167000</name>
</gene>
<evidence type="ECO:0008006" key="4">
    <source>
        <dbReference type="Google" id="ProtNLM"/>
    </source>
</evidence>
<name>A0AAW1HMY8_SAPOF</name>
<comment type="caution">
    <text evidence="2">The sequence shown here is derived from an EMBL/GenBank/DDBJ whole genome shotgun (WGS) entry which is preliminary data.</text>
</comment>
<sequence>MFFFVTFCFLVARSSISTCCPFCSVAASTTQSPCSLVLEFSFIVPSPVSVDVSRALFFAQRVTLCTLAIMRSIFSWSLCLASSSKSCAKDLAPVGTKRISVLTTFQGEAFIHSPYLNSLSSYGPSSQSFSPCPSKPHP</sequence>
<dbReference type="AlphaFoldDB" id="A0AAW1HMY8"/>
<keyword evidence="1" id="KW-0732">Signal</keyword>
<proteinExistence type="predicted"/>
<reference evidence="2" key="1">
    <citation type="submission" date="2024-03" db="EMBL/GenBank/DDBJ databases">
        <title>WGS assembly of Saponaria officinalis var. Norfolk2.</title>
        <authorList>
            <person name="Jenkins J."/>
            <person name="Shu S."/>
            <person name="Grimwood J."/>
            <person name="Barry K."/>
            <person name="Goodstein D."/>
            <person name="Schmutz J."/>
            <person name="Leebens-Mack J."/>
            <person name="Osbourn A."/>
        </authorList>
    </citation>
    <scope>NUCLEOTIDE SEQUENCE [LARGE SCALE GENOMIC DNA]</scope>
    <source>
        <strain evidence="2">JIC</strain>
    </source>
</reference>
<dbReference type="EMBL" id="JBDFQZ010000011">
    <property type="protein sequence ID" value="KAK9677787.1"/>
    <property type="molecule type" value="Genomic_DNA"/>
</dbReference>
<feature type="signal peptide" evidence="1">
    <location>
        <begin position="1"/>
        <end position="19"/>
    </location>
</feature>
<evidence type="ECO:0000256" key="1">
    <source>
        <dbReference type="SAM" id="SignalP"/>
    </source>
</evidence>
<dbReference type="Proteomes" id="UP001443914">
    <property type="component" value="Unassembled WGS sequence"/>
</dbReference>
<evidence type="ECO:0000313" key="3">
    <source>
        <dbReference type="Proteomes" id="UP001443914"/>
    </source>
</evidence>
<accession>A0AAW1HMY8</accession>
<feature type="chain" id="PRO_5043990804" description="Secreted protein" evidence="1">
    <location>
        <begin position="20"/>
        <end position="138"/>
    </location>
</feature>
<keyword evidence="3" id="KW-1185">Reference proteome</keyword>
<protein>
    <recommendedName>
        <fullName evidence="4">Secreted protein</fullName>
    </recommendedName>
</protein>
<evidence type="ECO:0000313" key="2">
    <source>
        <dbReference type="EMBL" id="KAK9677787.1"/>
    </source>
</evidence>